<keyword evidence="1" id="KW-1133">Transmembrane helix</keyword>
<feature type="transmembrane region" description="Helical" evidence="1">
    <location>
        <begin position="65"/>
        <end position="86"/>
    </location>
</feature>
<evidence type="ECO:0000256" key="1">
    <source>
        <dbReference type="SAM" id="Phobius"/>
    </source>
</evidence>
<keyword evidence="1" id="KW-0472">Membrane</keyword>
<evidence type="ECO:0000313" key="4">
    <source>
        <dbReference type="RGD" id="1359534"/>
    </source>
</evidence>
<proteinExistence type="predicted"/>
<gene>
    <name evidence="2 4" type="primary">Ube2a</name>
    <name evidence="2" type="ORF">rCG_53182</name>
</gene>
<dbReference type="AlphaFoldDB" id="A6JMG6"/>
<dbReference type="EMBL" id="CH473991">
    <property type="protein sequence ID" value="EDM10828.1"/>
    <property type="molecule type" value="Genomic_DNA"/>
</dbReference>
<dbReference type="AGR" id="RGD:1359534"/>
<feature type="transmembrane region" description="Helical" evidence="1">
    <location>
        <begin position="6"/>
        <end position="28"/>
    </location>
</feature>
<keyword evidence="1" id="KW-0812">Transmembrane</keyword>
<accession>A6JMG6</accession>
<dbReference type="RGD" id="1359534">
    <property type="gene designation" value="Ube2a"/>
</dbReference>
<evidence type="ECO:0000313" key="3">
    <source>
        <dbReference type="Proteomes" id="UP000234681"/>
    </source>
</evidence>
<dbReference type="Proteomes" id="UP000234681">
    <property type="component" value="Chromosome X"/>
</dbReference>
<name>A6JMG6_RAT</name>
<reference evidence="3" key="1">
    <citation type="submission" date="2005-09" db="EMBL/GenBank/DDBJ databases">
        <authorList>
            <person name="Mural R.J."/>
            <person name="Li P.W."/>
            <person name="Adams M.D."/>
            <person name="Amanatides P.G."/>
            <person name="Baden-Tillson H."/>
            <person name="Barnstead M."/>
            <person name="Chin S.H."/>
            <person name="Dew I."/>
            <person name="Evans C.A."/>
            <person name="Ferriera S."/>
            <person name="Flanigan M."/>
            <person name="Fosler C."/>
            <person name="Glodek A."/>
            <person name="Gu Z."/>
            <person name="Holt R.A."/>
            <person name="Jennings D."/>
            <person name="Kraft C.L."/>
            <person name="Lu F."/>
            <person name="Nguyen T."/>
            <person name="Nusskern D.R."/>
            <person name="Pfannkoch C.M."/>
            <person name="Sitter C."/>
            <person name="Sutton G.G."/>
            <person name="Venter J.C."/>
            <person name="Wang Z."/>
            <person name="Woodage T."/>
            <person name="Zheng X.H."/>
            <person name="Zhong F."/>
        </authorList>
    </citation>
    <scope>NUCLEOTIDE SEQUENCE [LARGE SCALE GENOMIC DNA]</scope>
    <source>
        <strain>BN</strain>
        <strain evidence="3">Sprague-Dawley</strain>
    </source>
</reference>
<sequence>MYIDAFITLFLIHYIYFIKNKIAVVLFLSSLGKFFFPFLSSCGASEILFEIQCTVPGLLANITTAYVPLSYLISSLKAVIRLLYFLY</sequence>
<organism evidence="2 3">
    <name type="scientific">Rattus norvegicus</name>
    <name type="common">Rat</name>
    <dbReference type="NCBI Taxonomy" id="10116"/>
    <lineage>
        <taxon>Eukaryota</taxon>
        <taxon>Metazoa</taxon>
        <taxon>Chordata</taxon>
        <taxon>Craniata</taxon>
        <taxon>Vertebrata</taxon>
        <taxon>Euteleostomi</taxon>
        <taxon>Mammalia</taxon>
        <taxon>Eutheria</taxon>
        <taxon>Euarchontoglires</taxon>
        <taxon>Glires</taxon>
        <taxon>Rodentia</taxon>
        <taxon>Myomorpha</taxon>
        <taxon>Muroidea</taxon>
        <taxon>Muridae</taxon>
        <taxon>Murinae</taxon>
        <taxon>Rattus</taxon>
    </lineage>
</organism>
<evidence type="ECO:0000313" key="2">
    <source>
        <dbReference type="EMBL" id="EDM10828.1"/>
    </source>
</evidence>
<protein>
    <submittedName>
        <fullName evidence="2">Ubiquitin-conjugating enzyme E2A, RAD6 homolog (S. cerevisiae), isoform CRA_c</fullName>
    </submittedName>
</protein>